<protein>
    <submittedName>
        <fullName evidence="1">Uncharacterized protein</fullName>
    </submittedName>
</protein>
<keyword evidence="2" id="KW-1185">Reference proteome</keyword>
<dbReference type="AlphaFoldDB" id="A0A369T9L9"/>
<dbReference type="EMBL" id="QPMH01000016">
    <property type="protein sequence ID" value="RDD61075.1"/>
    <property type="molecule type" value="Genomic_DNA"/>
</dbReference>
<comment type="caution">
    <text evidence="1">The sequence shown here is derived from an EMBL/GenBank/DDBJ whole genome shotgun (WGS) entry which is preliminary data.</text>
</comment>
<reference evidence="1 2" key="1">
    <citation type="submission" date="2018-07" db="EMBL/GenBank/DDBJ databases">
        <title>Venubactetium sediminum gen. nov., sp. nov., isolated from a marine solar saltern.</title>
        <authorList>
            <person name="Wang S."/>
        </authorList>
    </citation>
    <scope>NUCLEOTIDE SEQUENCE [LARGE SCALE GENOMIC DNA]</scope>
    <source>
        <strain evidence="1 2">WD2A32</strain>
    </source>
</reference>
<sequence>MSRDSIASPAAAGASLQPFRDAEEAWFWFVQCRSAQLDGARVTAGKGDTPRPCEPLDILAVVDRLYRRRRLLREHLTVLADYGRQLMPPDPDAPRQMRAARLWEEALAELASPLRDKGIVE</sequence>
<organism evidence="1 2">
    <name type="scientific">Ferruginivarius sediminum</name>
    <dbReference type="NCBI Taxonomy" id="2661937"/>
    <lineage>
        <taxon>Bacteria</taxon>
        <taxon>Pseudomonadati</taxon>
        <taxon>Pseudomonadota</taxon>
        <taxon>Alphaproteobacteria</taxon>
        <taxon>Rhodospirillales</taxon>
        <taxon>Rhodospirillaceae</taxon>
        <taxon>Ferruginivarius</taxon>
    </lineage>
</organism>
<name>A0A369T9L9_9PROT</name>
<dbReference type="Proteomes" id="UP000253941">
    <property type="component" value="Unassembled WGS sequence"/>
</dbReference>
<proteinExistence type="predicted"/>
<gene>
    <name evidence="1" type="ORF">DRB17_15155</name>
</gene>
<evidence type="ECO:0000313" key="1">
    <source>
        <dbReference type="EMBL" id="RDD61075.1"/>
    </source>
</evidence>
<accession>A0A369T9L9</accession>
<evidence type="ECO:0000313" key="2">
    <source>
        <dbReference type="Proteomes" id="UP000253941"/>
    </source>
</evidence>